<evidence type="ECO:0000313" key="2">
    <source>
        <dbReference type="Proteomes" id="UP001258315"/>
    </source>
</evidence>
<protein>
    <submittedName>
        <fullName evidence="1">Uncharacterized protein</fullName>
    </submittedName>
</protein>
<evidence type="ECO:0000313" key="1">
    <source>
        <dbReference type="EMBL" id="MDT3403956.1"/>
    </source>
</evidence>
<comment type="caution">
    <text evidence="1">The sequence shown here is derived from an EMBL/GenBank/DDBJ whole genome shotgun (WGS) entry which is preliminary data.</text>
</comment>
<reference evidence="2" key="1">
    <citation type="submission" date="2023-07" db="EMBL/GenBank/DDBJ databases">
        <title>Functional and genomic diversity of the sorghum phyllosphere microbiome.</title>
        <authorList>
            <person name="Shade A."/>
        </authorList>
    </citation>
    <scope>NUCLEOTIDE SEQUENCE [LARGE SCALE GENOMIC DNA]</scope>
    <source>
        <strain evidence="2">SORGH_AS_0422</strain>
    </source>
</reference>
<organism evidence="1 2">
    <name type="scientific">Mucilaginibacter terrae</name>
    <dbReference type="NCBI Taxonomy" id="1955052"/>
    <lineage>
        <taxon>Bacteria</taxon>
        <taxon>Pseudomonadati</taxon>
        <taxon>Bacteroidota</taxon>
        <taxon>Sphingobacteriia</taxon>
        <taxon>Sphingobacteriales</taxon>
        <taxon>Sphingobacteriaceae</taxon>
        <taxon>Mucilaginibacter</taxon>
    </lineage>
</organism>
<gene>
    <name evidence="1" type="ORF">QE417_003028</name>
</gene>
<accession>A0ABU3GWV5</accession>
<keyword evidence="2" id="KW-1185">Reference proteome</keyword>
<proteinExistence type="predicted"/>
<sequence length="32" mass="3674">MNIVIAILTLIIVVQFCIIELKVNSYDKQPKI</sequence>
<dbReference type="Proteomes" id="UP001258315">
    <property type="component" value="Unassembled WGS sequence"/>
</dbReference>
<name>A0ABU3GWV5_9SPHI</name>
<dbReference type="EMBL" id="JAVLVU010000001">
    <property type="protein sequence ID" value="MDT3403956.1"/>
    <property type="molecule type" value="Genomic_DNA"/>
</dbReference>